<dbReference type="EMBL" id="QHKI01000136">
    <property type="protein sequence ID" value="RSM58699.1"/>
    <property type="molecule type" value="Genomic_DNA"/>
</dbReference>
<keyword evidence="2" id="KW-0067">ATP-binding</keyword>
<gene>
    <name evidence="3" type="ORF">DMH04_55890</name>
</gene>
<dbReference type="Proteomes" id="UP000287547">
    <property type="component" value="Unassembled WGS sequence"/>
</dbReference>
<dbReference type="AlphaFoldDB" id="A0A428XTR4"/>
<evidence type="ECO:0000256" key="2">
    <source>
        <dbReference type="ARBA" id="ARBA00022840"/>
    </source>
</evidence>
<evidence type="ECO:0000256" key="1">
    <source>
        <dbReference type="ARBA" id="ARBA00022741"/>
    </source>
</evidence>
<dbReference type="Gene3D" id="3.40.50.300">
    <property type="entry name" value="P-loop containing nucleotide triphosphate hydrolases"/>
    <property type="match status" value="1"/>
</dbReference>
<feature type="non-terminal residue" evidence="3">
    <location>
        <position position="292"/>
    </location>
</feature>
<dbReference type="GO" id="GO:0005524">
    <property type="term" value="F:ATP binding"/>
    <property type="evidence" value="ECO:0007669"/>
    <property type="project" value="UniProtKB-KW"/>
</dbReference>
<dbReference type="PANTHER" id="PTHR16305">
    <property type="entry name" value="TESTICULAR SOLUBLE ADENYLYL CYCLASE"/>
    <property type="match status" value="1"/>
</dbReference>
<dbReference type="SUPFAM" id="SSF52540">
    <property type="entry name" value="P-loop containing nucleoside triphosphate hydrolases"/>
    <property type="match status" value="1"/>
</dbReference>
<dbReference type="GO" id="GO:0005737">
    <property type="term" value="C:cytoplasm"/>
    <property type="evidence" value="ECO:0007669"/>
    <property type="project" value="TreeGrafter"/>
</dbReference>
<accession>A0A428XTR4</accession>
<evidence type="ECO:0000313" key="3">
    <source>
        <dbReference type="EMBL" id="RSM58699.1"/>
    </source>
</evidence>
<organism evidence="3 4">
    <name type="scientific">Kibdelosporangium aridum</name>
    <dbReference type="NCBI Taxonomy" id="2030"/>
    <lineage>
        <taxon>Bacteria</taxon>
        <taxon>Bacillati</taxon>
        <taxon>Actinomycetota</taxon>
        <taxon>Actinomycetes</taxon>
        <taxon>Pseudonocardiales</taxon>
        <taxon>Pseudonocardiaceae</taxon>
        <taxon>Kibdelosporangium</taxon>
    </lineage>
</organism>
<evidence type="ECO:0000313" key="4">
    <source>
        <dbReference type="Proteomes" id="UP000287547"/>
    </source>
</evidence>
<dbReference type="InterPro" id="IPR027417">
    <property type="entry name" value="P-loop_NTPase"/>
</dbReference>
<proteinExistence type="predicted"/>
<name>A0A428XTR4_KIBAR</name>
<comment type="caution">
    <text evidence="3">The sequence shown here is derived from an EMBL/GenBank/DDBJ whole genome shotgun (WGS) entry which is preliminary data.</text>
</comment>
<keyword evidence="1" id="KW-0547">Nucleotide-binding</keyword>
<protein>
    <submittedName>
        <fullName evidence="3">Helix-turn-helix transcriptional regulator</fullName>
    </submittedName>
</protein>
<dbReference type="PANTHER" id="PTHR16305:SF28">
    <property type="entry name" value="GUANYLATE CYCLASE DOMAIN-CONTAINING PROTEIN"/>
    <property type="match status" value="1"/>
</dbReference>
<reference evidence="3 4" key="1">
    <citation type="submission" date="2018-05" db="EMBL/GenBank/DDBJ databases">
        <title>Evolution of GPA BGCs.</title>
        <authorList>
            <person name="Waglechner N."/>
            <person name="Wright G.D."/>
        </authorList>
    </citation>
    <scope>NUCLEOTIDE SEQUENCE [LARGE SCALE GENOMIC DNA]</scope>
    <source>
        <strain evidence="3 4">A82846</strain>
    </source>
</reference>
<dbReference type="GO" id="GO:0004016">
    <property type="term" value="F:adenylate cyclase activity"/>
    <property type="evidence" value="ECO:0007669"/>
    <property type="project" value="TreeGrafter"/>
</dbReference>
<sequence>MEVNGTAQGAGVQPVLGNEWALVGRERQLRTIEKAAGQVAGIVLCGQAGVGKTRLSDEVLARFSAMGRPIERVAATRAAAAIPLGAVSHLMPAEGGLGQDKLSVLRGVADRFADADPVIIVDDVHLLDDASTAVIHHLALRSRAFLVMTLRAGEPCPDAVTTLWKDEKVVRLDLPPLPTDAVDSLLDQTFRGRLDGASKQRLARLSAGNPLLLSETLRAGLDTGALRRSQGIWHWNGPVRPTARLVDLVASRFGSVGKPAAKVLELVACGEPLPLALLEKLAEPDAIADAEQ</sequence>